<feature type="domain" description="Ig-like" evidence="12">
    <location>
        <begin position="18"/>
        <end position="145"/>
    </location>
</feature>
<dbReference type="AlphaFoldDB" id="A0AA88J3M7"/>
<evidence type="ECO:0000256" key="6">
    <source>
        <dbReference type="ARBA" id="ARBA00023136"/>
    </source>
</evidence>
<keyword evidence="10" id="KW-0393">Immunoglobulin domain</keyword>
<keyword evidence="5 11" id="KW-1133">Transmembrane helix</keyword>
<keyword evidence="2" id="KW-1003">Cell membrane</keyword>
<evidence type="ECO:0000256" key="10">
    <source>
        <dbReference type="ARBA" id="ARBA00023319"/>
    </source>
</evidence>
<dbReference type="InterPro" id="IPR036179">
    <property type="entry name" value="Ig-like_dom_sf"/>
</dbReference>
<evidence type="ECO:0000256" key="3">
    <source>
        <dbReference type="ARBA" id="ARBA00022692"/>
    </source>
</evidence>
<evidence type="ECO:0000313" key="13">
    <source>
        <dbReference type="EMBL" id="KAK2816274.1"/>
    </source>
</evidence>
<keyword evidence="3 11" id="KW-0812">Transmembrane</keyword>
<dbReference type="GO" id="GO:0007166">
    <property type="term" value="P:cell surface receptor signaling pathway"/>
    <property type="evidence" value="ECO:0007669"/>
    <property type="project" value="TreeGrafter"/>
</dbReference>
<keyword evidence="14" id="KW-1185">Reference proteome</keyword>
<dbReference type="InterPro" id="IPR013783">
    <property type="entry name" value="Ig-like_fold"/>
</dbReference>
<keyword evidence="7" id="KW-1015">Disulfide bond</keyword>
<dbReference type="Proteomes" id="UP001187315">
    <property type="component" value="Unassembled WGS sequence"/>
</dbReference>
<organism evidence="13 14">
    <name type="scientific">Tachysurus vachellii</name>
    <name type="common">Darkbarbel catfish</name>
    <name type="synonym">Pelteobagrus vachellii</name>
    <dbReference type="NCBI Taxonomy" id="175792"/>
    <lineage>
        <taxon>Eukaryota</taxon>
        <taxon>Metazoa</taxon>
        <taxon>Chordata</taxon>
        <taxon>Craniata</taxon>
        <taxon>Vertebrata</taxon>
        <taxon>Euteleostomi</taxon>
        <taxon>Actinopterygii</taxon>
        <taxon>Neopterygii</taxon>
        <taxon>Teleostei</taxon>
        <taxon>Ostariophysi</taxon>
        <taxon>Siluriformes</taxon>
        <taxon>Bagridae</taxon>
        <taxon>Tachysurus</taxon>
    </lineage>
</organism>
<dbReference type="SUPFAM" id="SSF48726">
    <property type="entry name" value="Immunoglobulin"/>
    <property type="match status" value="1"/>
</dbReference>
<evidence type="ECO:0000256" key="11">
    <source>
        <dbReference type="SAM" id="Phobius"/>
    </source>
</evidence>
<proteinExistence type="predicted"/>
<evidence type="ECO:0000256" key="8">
    <source>
        <dbReference type="ARBA" id="ARBA00023170"/>
    </source>
</evidence>
<sequence length="246" mass="27575">MKSKWFVFPAVWTILILPTFFVTGELLCKRELLKSSNVSAELQSDVLLPCNFDPVLLGSNKTADVAVVWKQINTTTHGLLEISQHGVERFWNNRNGRVMHFPKLSASGNFSILLKKVQTYDLGLYSCELHHGTNCSIGYQEIQLSQDQYTHQSIWIIVGALTGGLVLLAVLTTYLNANRRRNIIITETDYGSVEGPVAEPDRNNQVIENPIYDTSSRQETNNCLREEEGISSDTPVYATVQKGKKA</sequence>
<dbReference type="GO" id="GO:0042130">
    <property type="term" value="P:negative regulation of T cell proliferation"/>
    <property type="evidence" value="ECO:0007669"/>
    <property type="project" value="TreeGrafter"/>
</dbReference>
<dbReference type="GO" id="GO:0009897">
    <property type="term" value="C:external side of plasma membrane"/>
    <property type="evidence" value="ECO:0007669"/>
    <property type="project" value="TreeGrafter"/>
</dbReference>
<evidence type="ECO:0000259" key="12">
    <source>
        <dbReference type="PROSITE" id="PS50835"/>
    </source>
</evidence>
<evidence type="ECO:0000256" key="7">
    <source>
        <dbReference type="ARBA" id="ARBA00023157"/>
    </source>
</evidence>
<accession>A0AA88J3M7</accession>
<keyword evidence="4" id="KW-0732">Signal</keyword>
<comment type="caution">
    <text evidence="13">The sequence shown here is derived from an EMBL/GenBank/DDBJ whole genome shotgun (WGS) entry which is preliminary data.</text>
</comment>
<evidence type="ECO:0000313" key="14">
    <source>
        <dbReference type="Proteomes" id="UP001187315"/>
    </source>
</evidence>
<evidence type="ECO:0000256" key="2">
    <source>
        <dbReference type="ARBA" id="ARBA00022475"/>
    </source>
</evidence>
<reference evidence="13" key="1">
    <citation type="submission" date="2023-08" db="EMBL/GenBank/DDBJ databases">
        <title>Pelteobagrus vachellii genome.</title>
        <authorList>
            <person name="Liu H."/>
        </authorList>
    </citation>
    <scope>NUCLEOTIDE SEQUENCE</scope>
    <source>
        <strain evidence="13">PRFRI_2022a</strain>
        <tissue evidence="13">Muscle</tissue>
    </source>
</reference>
<evidence type="ECO:0000256" key="4">
    <source>
        <dbReference type="ARBA" id="ARBA00022729"/>
    </source>
</evidence>
<dbReference type="PANTHER" id="PTHR25466">
    <property type="entry name" value="T-LYMPHOCYTE ACTIVATION ANTIGEN"/>
    <property type="match status" value="1"/>
</dbReference>
<dbReference type="EMBL" id="JAVHJS010000025">
    <property type="protein sequence ID" value="KAK2816274.1"/>
    <property type="molecule type" value="Genomic_DNA"/>
</dbReference>
<evidence type="ECO:0000256" key="9">
    <source>
        <dbReference type="ARBA" id="ARBA00023180"/>
    </source>
</evidence>
<dbReference type="GO" id="GO:0006955">
    <property type="term" value="P:immune response"/>
    <property type="evidence" value="ECO:0007669"/>
    <property type="project" value="TreeGrafter"/>
</dbReference>
<feature type="transmembrane region" description="Helical" evidence="11">
    <location>
        <begin position="154"/>
        <end position="175"/>
    </location>
</feature>
<dbReference type="PANTHER" id="PTHR25466:SF14">
    <property type="entry name" value="BUTYROPHILIN SUBFAMILY 2 MEMBER A2-LIKE-RELATED"/>
    <property type="match status" value="1"/>
</dbReference>
<dbReference type="InterPro" id="IPR007110">
    <property type="entry name" value="Ig-like_dom"/>
</dbReference>
<keyword evidence="9" id="KW-0325">Glycoprotein</keyword>
<evidence type="ECO:0000256" key="1">
    <source>
        <dbReference type="ARBA" id="ARBA00004251"/>
    </source>
</evidence>
<protein>
    <recommendedName>
        <fullName evidence="12">Ig-like domain-containing protein</fullName>
    </recommendedName>
</protein>
<name>A0AA88J3M7_TACVA</name>
<keyword evidence="8" id="KW-0675">Receptor</keyword>
<dbReference type="GO" id="GO:0042102">
    <property type="term" value="P:positive regulation of T cell proliferation"/>
    <property type="evidence" value="ECO:0007669"/>
    <property type="project" value="TreeGrafter"/>
</dbReference>
<dbReference type="PROSITE" id="PS50835">
    <property type="entry name" value="IG_LIKE"/>
    <property type="match status" value="1"/>
</dbReference>
<keyword evidence="6 11" id="KW-0472">Membrane</keyword>
<comment type="subcellular location">
    <subcellularLocation>
        <location evidence="1">Cell membrane</location>
        <topology evidence="1">Single-pass type I membrane protein</topology>
    </subcellularLocation>
</comment>
<dbReference type="GO" id="GO:0031295">
    <property type="term" value="P:T cell costimulation"/>
    <property type="evidence" value="ECO:0007669"/>
    <property type="project" value="TreeGrafter"/>
</dbReference>
<dbReference type="InterPro" id="IPR051713">
    <property type="entry name" value="T-cell_Activation_Regulation"/>
</dbReference>
<evidence type="ECO:0000256" key="5">
    <source>
        <dbReference type="ARBA" id="ARBA00022989"/>
    </source>
</evidence>
<dbReference type="GO" id="GO:0071222">
    <property type="term" value="P:cellular response to lipopolysaccharide"/>
    <property type="evidence" value="ECO:0007669"/>
    <property type="project" value="TreeGrafter"/>
</dbReference>
<dbReference type="Gene3D" id="2.60.40.10">
    <property type="entry name" value="Immunoglobulins"/>
    <property type="match status" value="1"/>
</dbReference>
<gene>
    <name evidence="13" type="ORF">Q7C36_022545</name>
</gene>